<dbReference type="InterPro" id="IPR027268">
    <property type="entry name" value="Peptidase_M4/M1_CTD_sf"/>
</dbReference>
<keyword evidence="3" id="KW-0378">Hydrolase</keyword>
<keyword evidence="1" id="KW-1133">Transmembrane helix</keyword>
<feature type="transmembrane region" description="Helical" evidence="1">
    <location>
        <begin position="51"/>
        <end position="77"/>
    </location>
</feature>
<feature type="transmembrane region" description="Helical" evidence="1">
    <location>
        <begin position="531"/>
        <end position="549"/>
    </location>
</feature>
<dbReference type="GO" id="GO:0004177">
    <property type="term" value="F:aminopeptidase activity"/>
    <property type="evidence" value="ECO:0007669"/>
    <property type="project" value="UniProtKB-KW"/>
</dbReference>
<feature type="transmembrane region" description="Helical" evidence="1">
    <location>
        <begin position="147"/>
        <end position="171"/>
    </location>
</feature>
<feature type="transmembrane region" description="Helical" evidence="1">
    <location>
        <begin position="570"/>
        <end position="591"/>
    </location>
</feature>
<proteinExistence type="predicted"/>
<keyword evidence="1" id="KW-0812">Transmembrane</keyword>
<dbReference type="Pfam" id="PF01433">
    <property type="entry name" value="Peptidase_M1"/>
    <property type="match status" value="1"/>
</dbReference>
<feature type="transmembrane region" description="Helical" evidence="1">
    <location>
        <begin position="455"/>
        <end position="472"/>
    </location>
</feature>
<feature type="transmembrane region" description="Helical" evidence="1">
    <location>
        <begin position="412"/>
        <end position="435"/>
    </location>
</feature>
<organism evidence="3 4">
    <name type="scientific">Imperialibacter roseus</name>
    <dbReference type="NCBI Taxonomy" id="1324217"/>
    <lineage>
        <taxon>Bacteria</taxon>
        <taxon>Pseudomonadati</taxon>
        <taxon>Bacteroidota</taxon>
        <taxon>Cytophagia</taxon>
        <taxon>Cytophagales</taxon>
        <taxon>Flammeovirgaceae</taxon>
        <taxon>Imperialibacter</taxon>
    </lineage>
</organism>
<dbReference type="EMBL" id="CP136051">
    <property type="protein sequence ID" value="WOK06578.1"/>
    <property type="molecule type" value="Genomic_DNA"/>
</dbReference>
<dbReference type="SUPFAM" id="SSF55486">
    <property type="entry name" value="Metalloproteases ('zincins'), catalytic domain"/>
    <property type="match status" value="1"/>
</dbReference>
<gene>
    <name evidence="3" type="ORF">RT717_26235</name>
</gene>
<reference evidence="3 4" key="1">
    <citation type="journal article" date="2023" name="Microbiol. Resour. Announc.">
        <title>Complete Genome Sequence of Imperialibacter roseus strain P4T.</title>
        <authorList>
            <person name="Tizabi D.R."/>
            <person name="Bachvaroff T."/>
            <person name="Hill R.T."/>
        </authorList>
    </citation>
    <scope>NUCLEOTIDE SEQUENCE [LARGE SCALE GENOMIC DNA]</scope>
    <source>
        <strain evidence="3 4">P4T</strain>
    </source>
</reference>
<feature type="transmembrane region" description="Helical" evidence="1">
    <location>
        <begin position="361"/>
        <end position="380"/>
    </location>
</feature>
<keyword evidence="3" id="KW-0645">Protease</keyword>
<dbReference type="Proteomes" id="UP001302349">
    <property type="component" value="Chromosome"/>
</dbReference>
<dbReference type="InterPro" id="IPR014782">
    <property type="entry name" value="Peptidase_M1_dom"/>
</dbReference>
<evidence type="ECO:0000313" key="3">
    <source>
        <dbReference type="EMBL" id="WOK06578.1"/>
    </source>
</evidence>
<dbReference type="RefSeq" id="WP_317489292.1">
    <property type="nucleotide sequence ID" value="NZ_CP136051.1"/>
</dbReference>
<feature type="transmembrane region" description="Helical" evidence="1">
    <location>
        <begin position="180"/>
        <end position="200"/>
    </location>
</feature>
<feature type="transmembrane region" description="Helical" evidence="1">
    <location>
        <begin position="20"/>
        <end position="39"/>
    </location>
</feature>
<evidence type="ECO:0000259" key="2">
    <source>
        <dbReference type="Pfam" id="PF01433"/>
    </source>
</evidence>
<name>A0ABZ0IQ52_9BACT</name>
<accession>A0ABZ0IQ52</accession>
<feature type="transmembrane region" description="Helical" evidence="1">
    <location>
        <begin position="328"/>
        <end position="346"/>
    </location>
</feature>
<feature type="transmembrane region" description="Helical" evidence="1">
    <location>
        <begin position="248"/>
        <end position="267"/>
    </location>
</feature>
<keyword evidence="4" id="KW-1185">Reference proteome</keyword>
<evidence type="ECO:0000313" key="4">
    <source>
        <dbReference type="Proteomes" id="UP001302349"/>
    </source>
</evidence>
<protein>
    <submittedName>
        <fullName evidence="3">M1 family aminopeptidase</fullName>
    </submittedName>
</protein>
<feature type="domain" description="Peptidase M1 membrane alanine aminopeptidase" evidence="2">
    <location>
        <begin position="868"/>
        <end position="1073"/>
    </location>
</feature>
<keyword evidence="1" id="KW-0472">Membrane</keyword>
<feature type="transmembrane region" description="Helical" evidence="1">
    <location>
        <begin position="98"/>
        <end position="127"/>
    </location>
</feature>
<sequence length="1202" mass="136650">MKLEILLFELKYRSRRPATYIYLLLSFALCFLTVASPTLSVPPLVDPNSPYMLTLLLVVIGYVFTLINSAVIGVSIIRDFDHQMEPLVFTTPVRKLDYLLGRFAGSFVVLILISLAALLGVALAYFFGEFMPWEISWVDKSLQPFQLWHFIQPYLVFYLPNLFITSALFFLGGAIGRNTIYIYTQGIIFIVLYQISISFFKDMESRHIATLIDPLGVQAFIYQTQYWTPSEQNANLVPLDGWFLANRIMWSVVALIALAVTYMKFSFTTSEVKKARKPIFQPETITIFKESPFRRLPVLQRSTGFGTTLRLVADRSVFYFNLIRKDTAFLAIVLSGLMLLVVKAMTMSEMYGSSSYPTTDSVLTLLGSFNLFFLLIAVVYPGDLIWKERQLNIAGITDSLPVADYLDTLSKFFGLLLTYLVLLAVLNLGGLGIQASKGYFDFEFSAYIGKLYGENFANLALITMVAFFIQVVVNNKLLGYVVCIVFFLLNGNLSKLGVESGLYQFAAGSLGPFSDMNKYGHFVTLFAWLKIYWLGIAGLFFIMAILFSIRGNETHPWVRYKAGLTKISTPVLVTSTLLSISVVFSAGTIYYNTNLINDYESGIEHKEMLSAYVKELKKYENVPQPTIVENSLHLALYPSTREFVAEGFYYLKNLHMAPISEIHVSHHLARDLHVSYLQFDRKSYAVDSIDDRFKYEIYRLEDALQPGDSLKMLFKLSYVTEGFRANDQNTDLIFNGTFIDNGYFPSLGYRREFETAEALKALRQSAGSDDDNSNSYHGNKALVVENHQVRLSVIVSTEAGQTAIAPGVLVDAWEENNRKYYKYQPIRPVPAAYSIASARYETARDKWNDVNLEIYYHPKHSYNLERMMEGMKDALSFYSEIYGPYPFGQLRIVEFPKYSMHKESFAGTIPFSEGLGFILKIDDHTDDLDVCYYQTVHEVAHQWWDPLTLVAQEPDRPFQKEGFAQFSALMAIRNEFSEETVRRFLKYDVDQYLSGRTKEGVRENSLDNATQGQSYIYYNKAAVAFNILQDFLGPEAVAQSFAALLGRSADSSVQVKDNFVDQIKELTPDSLQYVITDVFERVTLFDNKATYAFFKRLPDDRYEVSLTFSSKKYQMDSLGNEVKVPLYDWVDIGVYTKNSDGKVALTHLEKVHINSEENKIKIVVNELPIKAGVDPLNKFIDKNGADNVIGTSESQITSGFFF</sequence>
<dbReference type="Gene3D" id="1.10.390.10">
    <property type="entry name" value="Neutral Protease Domain 2"/>
    <property type="match status" value="1"/>
</dbReference>
<keyword evidence="3" id="KW-0031">Aminopeptidase</keyword>
<feature type="transmembrane region" description="Helical" evidence="1">
    <location>
        <begin position="477"/>
        <end position="493"/>
    </location>
</feature>
<evidence type="ECO:0000256" key="1">
    <source>
        <dbReference type="SAM" id="Phobius"/>
    </source>
</evidence>